<proteinExistence type="predicted"/>
<accession>A0ABQ6NX25</accession>
<reference evidence="3 4" key="1">
    <citation type="submission" date="2023-05" db="EMBL/GenBank/DDBJ databases">
        <title>Draft genome of Paenibacillus sp. CCS26.</title>
        <authorList>
            <person name="Akita H."/>
            <person name="Shinto Y."/>
            <person name="Kimura Z."/>
        </authorList>
    </citation>
    <scope>NUCLEOTIDE SEQUENCE [LARGE SCALE GENOMIC DNA]</scope>
    <source>
        <strain evidence="3 4">CCS26</strain>
    </source>
</reference>
<sequence>MWKKLHLWVIIVFALLLVASVGYGALSYYSGQDTVPEKVTAGGVDIGGLSIDDALKKLDQYEQQLESRTVTVEGNAEAKAEGSQTWKAAEIGYNAEFVGVKEELKKLRAGNVWTRSKFRYHFPTSFELKQSYDPAVFDKLVRSEFDWIDSNKPVNATRKITDNDEVVYTAHTDAYRIDVAPLEEKVASWITVPDSQLGGQPEQALTVQLGVKTVHPEITLEKLKDEGIDRKIMEFTTDFATSAEGRAYNVTSTAKALNDWVLEPGEVFSYGDVVAKTEKEFGYKEAPVISNGKLVPGIGGGICQVSSTLYNAIIRTAGIDIVERRNHSLPVAYLPKGQDATFASGSIDFRFRNSTGKQLIIRTVVENRKLTVKLFGTMPEDIRYDIDSSIVKTVQPAVQKVTDKSLGAGQSVTVQKGSIGYVVDTYRTMYKDGKQVSREKISHDTYRAQPIVVHVAAGAGGSSGSQSSGGVVEDGI</sequence>
<dbReference type="InterPro" id="IPR011098">
    <property type="entry name" value="G5_dom"/>
</dbReference>
<dbReference type="PROSITE" id="PS51109">
    <property type="entry name" value="G5"/>
    <property type="match status" value="1"/>
</dbReference>
<evidence type="ECO:0000259" key="2">
    <source>
        <dbReference type="PROSITE" id="PS51109"/>
    </source>
</evidence>
<name>A0ABQ6NX25_9BACL</name>
<dbReference type="RefSeq" id="WP_317982180.1">
    <property type="nucleotide sequence ID" value="NZ_BTCL01000033.1"/>
</dbReference>
<dbReference type="PANTHER" id="PTHR35788:SF1">
    <property type="entry name" value="EXPORTED PROTEIN"/>
    <property type="match status" value="1"/>
</dbReference>
<dbReference type="PANTHER" id="PTHR35788">
    <property type="entry name" value="EXPORTED PROTEIN-RELATED"/>
    <property type="match status" value="1"/>
</dbReference>
<evidence type="ECO:0000313" key="4">
    <source>
        <dbReference type="Proteomes" id="UP001285921"/>
    </source>
</evidence>
<dbReference type="Proteomes" id="UP001285921">
    <property type="component" value="Unassembled WGS sequence"/>
</dbReference>
<dbReference type="Pfam" id="PF04294">
    <property type="entry name" value="VanW"/>
    <property type="match status" value="1"/>
</dbReference>
<keyword evidence="1" id="KW-0732">Signal</keyword>
<evidence type="ECO:0000256" key="1">
    <source>
        <dbReference type="ARBA" id="ARBA00022729"/>
    </source>
</evidence>
<dbReference type="SMART" id="SM01208">
    <property type="entry name" value="G5"/>
    <property type="match status" value="1"/>
</dbReference>
<organism evidence="3 4">
    <name type="scientific">Paenibacillus glycanilyticus</name>
    <dbReference type="NCBI Taxonomy" id="126569"/>
    <lineage>
        <taxon>Bacteria</taxon>
        <taxon>Bacillati</taxon>
        <taxon>Bacillota</taxon>
        <taxon>Bacilli</taxon>
        <taxon>Bacillales</taxon>
        <taxon>Paenibacillaceae</taxon>
        <taxon>Paenibacillus</taxon>
    </lineage>
</organism>
<comment type="caution">
    <text evidence="3">The sequence shown here is derived from an EMBL/GenBank/DDBJ whole genome shotgun (WGS) entry which is preliminary data.</text>
</comment>
<dbReference type="Gene3D" id="2.20.230.10">
    <property type="entry name" value="Resuscitation-promoting factor rpfb"/>
    <property type="match status" value="1"/>
</dbReference>
<dbReference type="InterPro" id="IPR007391">
    <property type="entry name" value="Vancomycin_resist_VanW"/>
</dbReference>
<dbReference type="EMBL" id="BTCL01000033">
    <property type="protein sequence ID" value="GMK48677.1"/>
    <property type="molecule type" value="Genomic_DNA"/>
</dbReference>
<feature type="domain" description="G5" evidence="2">
    <location>
        <begin position="379"/>
        <end position="461"/>
    </location>
</feature>
<keyword evidence="4" id="KW-1185">Reference proteome</keyword>
<dbReference type="Pfam" id="PF07501">
    <property type="entry name" value="G5"/>
    <property type="match status" value="1"/>
</dbReference>
<evidence type="ECO:0000313" key="3">
    <source>
        <dbReference type="EMBL" id="GMK48677.1"/>
    </source>
</evidence>
<protein>
    <recommendedName>
        <fullName evidence="2">G5 domain-containing protein</fullName>
    </recommendedName>
</protein>
<dbReference type="InterPro" id="IPR052913">
    <property type="entry name" value="Glycopeptide_resist_protein"/>
</dbReference>
<gene>
    <name evidence="3" type="ORF">PghCCS26_58070</name>
</gene>